<dbReference type="GO" id="GO:0005737">
    <property type="term" value="C:cytoplasm"/>
    <property type="evidence" value="ECO:0007669"/>
    <property type="project" value="GOC"/>
</dbReference>
<keyword evidence="2" id="KW-1185">Reference proteome</keyword>
<dbReference type="AlphaFoldDB" id="A0A8H4RRA7"/>
<dbReference type="SUPFAM" id="SSF64356">
    <property type="entry name" value="SNARE-like"/>
    <property type="match status" value="1"/>
</dbReference>
<comment type="caution">
    <text evidence="1">The sequence shown here is derived from an EMBL/GenBank/DDBJ whole genome shotgun (WGS) entry which is preliminary data.</text>
</comment>
<dbReference type="Proteomes" id="UP000566819">
    <property type="component" value="Unassembled WGS sequence"/>
</dbReference>
<organism evidence="1 2">
    <name type="scientific">Cudoniella acicularis</name>
    <dbReference type="NCBI Taxonomy" id="354080"/>
    <lineage>
        <taxon>Eukaryota</taxon>
        <taxon>Fungi</taxon>
        <taxon>Dikarya</taxon>
        <taxon>Ascomycota</taxon>
        <taxon>Pezizomycotina</taxon>
        <taxon>Leotiomycetes</taxon>
        <taxon>Helotiales</taxon>
        <taxon>Tricladiaceae</taxon>
        <taxon>Cudoniella</taxon>
    </lineage>
</organism>
<reference evidence="1 2" key="1">
    <citation type="submission" date="2020-03" db="EMBL/GenBank/DDBJ databases">
        <title>Draft Genome Sequence of Cudoniella acicularis.</title>
        <authorList>
            <person name="Buettner E."/>
            <person name="Kellner H."/>
        </authorList>
    </citation>
    <scope>NUCLEOTIDE SEQUENCE [LARGE SCALE GENOMIC DNA]</scope>
    <source>
        <strain evidence="1 2">DSM 108380</strain>
    </source>
</reference>
<dbReference type="Pfam" id="PF04628">
    <property type="entry name" value="Sedlin_N"/>
    <property type="match status" value="1"/>
</dbReference>
<evidence type="ECO:0000313" key="1">
    <source>
        <dbReference type="EMBL" id="KAF4633519.1"/>
    </source>
</evidence>
<proteinExistence type="predicted"/>
<protein>
    <recommendedName>
        <fullName evidence="3">Trafficking protein particle complex subunit 2</fullName>
    </recommendedName>
</protein>
<dbReference type="Gene3D" id="3.30.450.70">
    <property type="match status" value="1"/>
</dbReference>
<evidence type="ECO:0008006" key="3">
    <source>
        <dbReference type="Google" id="ProtNLM"/>
    </source>
</evidence>
<evidence type="ECO:0000313" key="2">
    <source>
        <dbReference type="Proteomes" id="UP000566819"/>
    </source>
</evidence>
<dbReference type="InterPro" id="IPR006722">
    <property type="entry name" value="Sedlin"/>
</dbReference>
<sequence length="157" mass="17738">MSFYFAIIGTQDNPLFEYEFGSSKQGGDGVARFAEQARHMNQFIVHSSLDIVEEVQYLKCIDRFYNNYVSCFMTGGNVKFLLLHAPSQPAATTTTRASTSIAANPTSPQTEEAIKQFFTEVYENWVKTIMNPFYQVNMEVKSPVFKSRVAAAGKKYL</sequence>
<dbReference type="PANTHER" id="PTHR12403">
    <property type="entry name" value="TRAFFICKING PROTEIN PARTICLE COMPLEX SUBUNIT 2"/>
    <property type="match status" value="1"/>
</dbReference>
<dbReference type="GO" id="GO:0006888">
    <property type="term" value="P:endoplasmic reticulum to Golgi vesicle-mediated transport"/>
    <property type="evidence" value="ECO:0007669"/>
    <property type="project" value="InterPro"/>
</dbReference>
<dbReference type="EMBL" id="JAAMPI010000253">
    <property type="protein sequence ID" value="KAF4633519.1"/>
    <property type="molecule type" value="Genomic_DNA"/>
</dbReference>
<dbReference type="CDD" id="cd14825">
    <property type="entry name" value="TRAPPC2_sedlin"/>
    <property type="match status" value="1"/>
</dbReference>
<dbReference type="InterPro" id="IPR011012">
    <property type="entry name" value="Longin-like_dom_sf"/>
</dbReference>
<dbReference type="OrthoDB" id="10252102at2759"/>
<accession>A0A8H4RRA7</accession>
<name>A0A8H4RRA7_9HELO</name>
<gene>
    <name evidence="1" type="ORF">G7Y89_g4602</name>
</gene>